<name>A0A964BLG3_9CYAN</name>
<gene>
    <name evidence="1" type="ORF">I4641_01015</name>
</gene>
<comment type="caution">
    <text evidence="1">The sequence shown here is derived from an EMBL/GenBank/DDBJ whole genome shotgun (WGS) entry which is preliminary data.</text>
</comment>
<reference evidence="1" key="1">
    <citation type="journal article" date="2021" name="Antonie Van Leeuwenhoek">
        <title>Draft genome and description of Waterburya agarophytonicola gen. nov. sp. nov. (Pleurocapsales, Cyanobacteria): a seaweed symbiont.</title>
        <authorList>
            <person name="Bonthond G."/>
            <person name="Shalygin S."/>
            <person name="Bayer T."/>
            <person name="Weinberger F."/>
        </authorList>
    </citation>
    <scope>NUCLEOTIDE SEQUENCE</scope>
    <source>
        <strain evidence="1">KI4</strain>
    </source>
</reference>
<dbReference type="Proteomes" id="UP000729733">
    <property type="component" value="Unassembled WGS sequence"/>
</dbReference>
<evidence type="ECO:0000313" key="1">
    <source>
        <dbReference type="EMBL" id="MCC0175560.1"/>
    </source>
</evidence>
<dbReference type="AlphaFoldDB" id="A0A964BLG3"/>
<dbReference type="InterPro" id="IPR036390">
    <property type="entry name" value="WH_DNA-bd_sf"/>
</dbReference>
<evidence type="ECO:0000313" key="2">
    <source>
        <dbReference type="Proteomes" id="UP000729733"/>
    </source>
</evidence>
<keyword evidence="2" id="KW-1185">Reference proteome</keyword>
<organism evidence="1 2">
    <name type="scientific">Waterburya agarophytonicola KI4</name>
    <dbReference type="NCBI Taxonomy" id="2874699"/>
    <lineage>
        <taxon>Bacteria</taxon>
        <taxon>Bacillati</taxon>
        <taxon>Cyanobacteriota</taxon>
        <taxon>Cyanophyceae</taxon>
        <taxon>Pleurocapsales</taxon>
        <taxon>Hyellaceae</taxon>
        <taxon>Waterburya</taxon>
        <taxon>Waterburya agarophytonicola</taxon>
    </lineage>
</organism>
<accession>A0A964BLG3</accession>
<dbReference type="Gene3D" id="1.10.10.10">
    <property type="entry name" value="Winged helix-like DNA-binding domain superfamily/Winged helix DNA-binding domain"/>
    <property type="match status" value="1"/>
</dbReference>
<sequence length="55" mass="6428">MCSYRIVHLCDRKLLSDRWGDESSGGARRKYYCLTELGVKTLTDVQEYRQQLAKS</sequence>
<dbReference type="SUPFAM" id="SSF46785">
    <property type="entry name" value="Winged helix' DNA-binding domain"/>
    <property type="match status" value="1"/>
</dbReference>
<dbReference type="EMBL" id="JADWDC010000002">
    <property type="protein sequence ID" value="MCC0175560.1"/>
    <property type="molecule type" value="Genomic_DNA"/>
</dbReference>
<protein>
    <submittedName>
        <fullName evidence="1">Helix-turn-helix transcriptional regulator</fullName>
    </submittedName>
</protein>
<proteinExistence type="predicted"/>
<dbReference type="InterPro" id="IPR036388">
    <property type="entry name" value="WH-like_DNA-bd_sf"/>
</dbReference>